<dbReference type="EMBL" id="LUKE01000003">
    <property type="protein sequence ID" value="KYG64038.1"/>
    <property type="molecule type" value="Genomic_DNA"/>
</dbReference>
<proteinExistence type="predicted"/>
<keyword evidence="1" id="KW-0812">Transmembrane</keyword>
<dbReference type="RefSeq" id="WP_061836004.1">
    <property type="nucleotide sequence ID" value="NZ_LUKE01000003.1"/>
</dbReference>
<feature type="transmembrane region" description="Helical" evidence="1">
    <location>
        <begin position="57"/>
        <end position="80"/>
    </location>
</feature>
<reference evidence="2 3" key="1">
    <citation type="submission" date="2016-03" db="EMBL/GenBank/DDBJ databases">
        <authorList>
            <person name="Ploux O."/>
        </authorList>
    </citation>
    <scope>NUCLEOTIDE SEQUENCE [LARGE SCALE GENOMIC DNA]</scope>
    <source>
        <strain evidence="2 3">R0</strain>
    </source>
</reference>
<protein>
    <submittedName>
        <fullName evidence="2">Uncharacterized protein</fullName>
    </submittedName>
</protein>
<keyword evidence="3" id="KW-1185">Reference proteome</keyword>
<feature type="transmembrane region" description="Helical" evidence="1">
    <location>
        <begin position="87"/>
        <end position="105"/>
    </location>
</feature>
<evidence type="ECO:0000256" key="1">
    <source>
        <dbReference type="SAM" id="Phobius"/>
    </source>
</evidence>
<accession>A0A150WJU7</accession>
<comment type="caution">
    <text evidence="2">The sequence shown here is derived from an EMBL/GenBank/DDBJ whole genome shotgun (WGS) entry which is preliminary data.</text>
</comment>
<evidence type="ECO:0000313" key="2">
    <source>
        <dbReference type="EMBL" id="KYG64038.1"/>
    </source>
</evidence>
<gene>
    <name evidence="2" type="ORF">AZI86_14630</name>
</gene>
<feature type="transmembrane region" description="Helical" evidence="1">
    <location>
        <begin position="6"/>
        <end position="25"/>
    </location>
</feature>
<evidence type="ECO:0000313" key="3">
    <source>
        <dbReference type="Proteomes" id="UP000075320"/>
    </source>
</evidence>
<sequence>MDFPWLLLVTSSLGVIFLGHSAFGFKRRRGWVASFVLGLALIFAPLLILGLDSATLFSTAGICVLLGLGPALIWWAVLLWIYKRQMLAVMCVAIAFLLMALLFGFGPQILQEMMDGIESPPQT</sequence>
<dbReference type="Proteomes" id="UP000075320">
    <property type="component" value="Unassembled WGS sequence"/>
</dbReference>
<keyword evidence="1" id="KW-0472">Membrane</keyword>
<organism evidence="2 3">
    <name type="scientific">Bdellovibrio bacteriovorus</name>
    <dbReference type="NCBI Taxonomy" id="959"/>
    <lineage>
        <taxon>Bacteria</taxon>
        <taxon>Pseudomonadati</taxon>
        <taxon>Bdellovibrionota</taxon>
        <taxon>Bdellovibrionia</taxon>
        <taxon>Bdellovibrionales</taxon>
        <taxon>Pseudobdellovibrionaceae</taxon>
        <taxon>Bdellovibrio</taxon>
    </lineage>
</organism>
<dbReference type="AlphaFoldDB" id="A0A150WJU7"/>
<feature type="transmembrane region" description="Helical" evidence="1">
    <location>
        <begin position="32"/>
        <end position="51"/>
    </location>
</feature>
<keyword evidence="1" id="KW-1133">Transmembrane helix</keyword>
<name>A0A150WJU7_BDEBC</name>